<dbReference type="SUPFAM" id="SSF46785">
    <property type="entry name" value="Winged helix' DNA-binding domain"/>
    <property type="match status" value="1"/>
</dbReference>
<evidence type="ECO:0000256" key="5">
    <source>
        <dbReference type="SAM" id="MobiDB-lite"/>
    </source>
</evidence>
<keyword evidence="2" id="KW-0805">Transcription regulation</keyword>
<dbReference type="Pfam" id="PF00126">
    <property type="entry name" value="HTH_1"/>
    <property type="match status" value="1"/>
</dbReference>
<feature type="domain" description="HTH lysR-type" evidence="6">
    <location>
        <begin position="41"/>
        <end position="97"/>
    </location>
</feature>
<keyword evidence="4" id="KW-0804">Transcription</keyword>
<dbReference type="FunFam" id="1.10.10.10:FF:000001">
    <property type="entry name" value="LysR family transcriptional regulator"/>
    <property type="match status" value="1"/>
</dbReference>
<feature type="compositionally biased region" description="Basic residues" evidence="5">
    <location>
        <begin position="1"/>
        <end position="13"/>
    </location>
</feature>
<evidence type="ECO:0000256" key="3">
    <source>
        <dbReference type="ARBA" id="ARBA00023125"/>
    </source>
</evidence>
<reference evidence="7 8" key="1">
    <citation type="submission" date="2019-03" db="EMBL/GenBank/DDBJ databases">
        <title>Genomic Encyclopedia of Type Strains, Phase IV (KMG-IV): sequencing the most valuable type-strain genomes for metagenomic binning, comparative biology and taxonomic classification.</title>
        <authorList>
            <person name="Goeker M."/>
        </authorList>
    </citation>
    <scope>NUCLEOTIDE SEQUENCE [LARGE SCALE GENOMIC DNA]</scope>
    <source>
        <strain evidence="7 8">DSM 16326</strain>
    </source>
</reference>
<gene>
    <name evidence="7" type="ORF">EDC23_0407</name>
</gene>
<organism evidence="7 8">
    <name type="scientific">Thiohalophilus thiocyanatoxydans</name>
    <dbReference type="NCBI Taxonomy" id="381308"/>
    <lineage>
        <taxon>Bacteria</taxon>
        <taxon>Pseudomonadati</taxon>
        <taxon>Pseudomonadota</taxon>
        <taxon>Gammaproteobacteria</taxon>
        <taxon>Thiohalomonadales</taxon>
        <taxon>Thiohalophilaceae</taxon>
        <taxon>Thiohalophilus</taxon>
    </lineage>
</organism>
<evidence type="ECO:0000313" key="8">
    <source>
        <dbReference type="Proteomes" id="UP000294914"/>
    </source>
</evidence>
<dbReference type="Pfam" id="PF03466">
    <property type="entry name" value="LysR_substrate"/>
    <property type="match status" value="1"/>
</dbReference>
<dbReference type="PANTHER" id="PTHR30126">
    <property type="entry name" value="HTH-TYPE TRANSCRIPTIONAL REGULATOR"/>
    <property type="match status" value="1"/>
</dbReference>
<dbReference type="PRINTS" id="PR00039">
    <property type="entry name" value="HTHLYSR"/>
</dbReference>
<dbReference type="PANTHER" id="PTHR30126:SF5">
    <property type="entry name" value="HTH-TYPE TRANSCRIPTIONAL ACTIVATOR CMPR"/>
    <property type="match status" value="1"/>
</dbReference>
<protein>
    <submittedName>
        <fullName evidence="7">DNA-binding transcriptional LysR family regulator</fullName>
    </submittedName>
</protein>
<dbReference type="InterPro" id="IPR036390">
    <property type="entry name" value="WH_DNA-bd_sf"/>
</dbReference>
<dbReference type="GO" id="GO:0003700">
    <property type="term" value="F:DNA-binding transcription factor activity"/>
    <property type="evidence" value="ECO:0007669"/>
    <property type="project" value="InterPro"/>
</dbReference>
<keyword evidence="8" id="KW-1185">Reference proteome</keyword>
<dbReference type="AlphaFoldDB" id="A0A4R8IST3"/>
<dbReference type="Gene3D" id="1.10.10.10">
    <property type="entry name" value="Winged helix-like DNA-binding domain superfamily/Winged helix DNA-binding domain"/>
    <property type="match status" value="1"/>
</dbReference>
<comment type="similarity">
    <text evidence="1">Belongs to the LysR transcriptional regulatory family.</text>
</comment>
<evidence type="ECO:0000256" key="1">
    <source>
        <dbReference type="ARBA" id="ARBA00009437"/>
    </source>
</evidence>
<dbReference type="GO" id="GO:0000976">
    <property type="term" value="F:transcription cis-regulatory region binding"/>
    <property type="evidence" value="ECO:0007669"/>
    <property type="project" value="TreeGrafter"/>
</dbReference>
<proteinExistence type="inferred from homology"/>
<evidence type="ECO:0000313" key="7">
    <source>
        <dbReference type="EMBL" id="TDY04036.1"/>
    </source>
</evidence>
<evidence type="ECO:0000259" key="6">
    <source>
        <dbReference type="PROSITE" id="PS50931"/>
    </source>
</evidence>
<sequence>MPKRVDKSRRGKYKNGTMDNSSDYTYTPPGAMPDFLLRHATLRQLQVFETIVRLGSFTRAAEELFLTQPTVSMQIKKLSDVVGISLFEHVGRNVEPTEAGMEVYQACRDIFNIMANLEMKISDLKGMKQGRLRLGAITTAKYFAPEVLGEFSVLYPGIDVALKVTNRDRIIERMRANEDDLYIMGQAPSDEMEMVAFPIAPNPLVVMAPRNHPLVAEKNIPLERIAEEPFILREPGSGIRDAMLRKFDEHKMRPRVKMELGSNEAIKHAIVGGLGLSVLSLHTLTLEGTEGPVAILDVEGFPIMRQWYLVYPKAKELSLVSKAFVDFARGLETQMRDRMRNIWPDLEQYLGSKDADSTIEKDTSGKKKSA</sequence>
<comment type="caution">
    <text evidence="7">The sequence shown here is derived from an EMBL/GenBank/DDBJ whole genome shotgun (WGS) entry which is preliminary data.</text>
</comment>
<dbReference type="Proteomes" id="UP000294914">
    <property type="component" value="Unassembled WGS sequence"/>
</dbReference>
<dbReference type="InterPro" id="IPR000847">
    <property type="entry name" value="LysR_HTH_N"/>
</dbReference>
<dbReference type="PROSITE" id="PS50931">
    <property type="entry name" value="HTH_LYSR"/>
    <property type="match status" value="1"/>
</dbReference>
<dbReference type="SUPFAM" id="SSF53850">
    <property type="entry name" value="Periplasmic binding protein-like II"/>
    <property type="match status" value="1"/>
</dbReference>
<dbReference type="Gene3D" id="3.40.190.290">
    <property type="match status" value="1"/>
</dbReference>
<dbReference type="CDD" id="cd08419">
    <property type="entry name" value="PBP2_CbbR_RubisCO_like"/>
    <property type="match status" value="1"/>
</dbReference>
<accession>A0A4R8IST3</accession>
<feature type="region of interest" description="Disordered" evidence="5">
    <location>
        <begin position="1"/>
        <end position="25"/>
    </location>
</feature>
<dbReference type="InterPro" id="IPR005119">
    <property type="entry name" value="LysR_subst-bd"/>
</dbReference>
<name>A0A4R8IST3_9GAMM</name>
<dbReference type="EMBL" id="SOQX01000001">
    <property type="protein sequence ID" value="TDY04036.1"/>
    <property type="molecule type" value="Genomic_DNA"/>
</dbReference>
<keyword evidence="3 7" id="KW-0238">DNA-binding</keyword>
<evidence type="ECO:0000256" key="4">
    <source>
        <dbReference type="ARBA" id="ARBA00023163"/>
    </source>
</evidence>
<evidence type="ECO:0000256" key="2">
    <source>
        <dbReference type="ARBA" id="ARBA00023015"/>
    </source>
</evidence>
<dbReference type="InterPro" id="IPR036388">
    <property type="entry name" value="WH-like_DNA-bd_sf"/>
</dbReference>